<accession>A0AAV5C7J4</accession>
<dbReference type="GO" id="GO:0070628">
    <property type="term" value="F:proteasome binding"/>
    <property type="evidence" value="ECO:0007669"/>
    <property type="project" value="TreeGrafter"/>
</dbReference>
<dbReference type="InterPro" id="IPR044635">
    <property type="entry name" value="UBP14-like"/>
</dbReference>
<evidence type="ECO:0000256" key="5">
    <source>
        <dbReference type="ARBA" id="ARBA00022786"/>
    </source>
</evidence>
<dbReference type="GO" id="GO:0043161">
    <property type="term" value="P:proteasome-mediated ubiquitin-dependent protein catabolic process"/>
    <property type="evidence" value="ECO:0007669"/>
    <property type="project" value="InterPro"/>
</dbReference>
<keyword evidence="5" id="KW-0833">Ubl conjugation pathway</keyword>
<dbReference type="InterPro" id="IPR018200">
    <property type="entry name" value="USP_CS"/>
</dbReference>
<dbReference type="InterPro" id="IPR028889">
    <property type="entry name" value="USP"/>
</dbReference>
<dbReference type="PANTHER" id="PTHR43982">
    <property type="entry name" value="UBIQUITIN CARBOXYL-TERMINAL HYDROLASE"/>
    <property type="match status" value="1"/>
</dbReference>
<dbReference type="PROSITE" id="PS00972">
    <property type="entry name" value="USP_1"/>
    <property type="match status" value="1"/>
</dbReference>
<evidence type="ECO:0000256" key="7">
    <source>
        <dbReference type="ARBA" id="ARBA00022807"/>
    </source>
</evidence>
<comment type="catalytic activity">
    <reaction evidence="1">
        <text>Thiol-dependent hydrolysis of ester, thioester, amide, peptide and isopeptide bonds formed by the C-terminal Gly of ubiquitin (a 76-residue protein attached to proteins as an intracellular targeting signal).</text>
        <dbReference type="EC" id="3.4.19.12"/>
    </reaction>
</comment>
<dbReference type="SUPFAM" id="SSF54001">
    <property type="entry name" value="Cysteine proteinases"/>
    <property type="match status" value="1"/>
</dbReference>
<dbReference type="InterPro" id="IPR001394">
    <property type="entry name" value="Peptidase_C19_UCH"/>
</dbReference>
<dbReference type="GO" id="GO:0016579">
    <property type="term" value="P:protein deubiquitination"/>
    <property type="evidence" value="ECO:0007669"/>
    <property type="project" value="InterPro"/>
</dbReference>
<evidence type="ECO:0000256" key="3">
    <source>
        <dbReference type="ARBA" id="ARBA00012759"/>
    </source>
</evidence>
<organism evidence="9 10">
    <name type="scientific">Eleusine coracana subsp. coracana</name>
    <dbReference type="NCBI Taxonomy" id="191504"/>
    <lineage>
        <taxon>Eukaryota</taxon>
        <taxon>Viridiplantae</taxon>
        <taxon>Streptophyta</taxon>
        <taxon>Embryophyta</taxon>
        <taxon>Tracheophyta</taxon>
        <taxon>Spermatophyta</taxon>
        <taxon>Magnoliopsida</taxon>
        <taxon>Liliopsida</taxon>
        <taxon>Poales</taxon>
        <taxon>Poaceae</taxon>
        <taxon>PACMAD clade</taxon>
        <taxon>Chloridoideae</taxon>
        <taxon>Cynodonteae</taxon>
        <taxon>Eleusininae</taxon>
        <taxon>Eleusine</taxon>
    </lineage>
</organism>
<comment type="caution">
    <text evidence="9">The sequence shown here is derived from an EMBL/GenBank/DDBJ whole genome shotgun (WGS) entry which is preliminary data.</text>
</comment>
<evidence type="ECO:0000313" key="10">
    <source>
        <dbReference type="Proteomes" id="UP001054889"/>
    </source>
</evidence>
<sequence>MVRRIRVQYTRPPPVGRIKNYAFLNLDDEPEAVQRRWLEFRKIGGGIFEKKEVTVVAPSQQKDQNLMMMGACTTSNNPIKPNMVYEDVLKGQAVTRDPNLLVTGTYDASDTKKHMIVTKDVREKQVVRQGRDTGLENLGNTCYANSTIQCLSSVHELTSLQSGSTASSIKRLFQTGLMHKGITEGGDQISLLESFELIKIQISGAVQNLNDGIQAYLDSQVENISPLLQEVTLGQDKRQSMKSGIPSSLDLYNHCSTSLKGKLDTVRKITSESLSKGTSSGTNQGLTGKYELISLVTHNGLTANSGHYIALKRRDDGISN</sequence>
<dbReference type="AlphaFoldDB" id="A0AAV5C7J4"/>
<dbReference type="Gene3D" id="3.90.70.10">
    <property type="entry name" value="Cysteine proteinases"/>
    <property type="match status" value="2"/>
</dbReference>
<evidence type="ECO:0000256" key="4">
    <source>
        <dbReference type="ARBA" id="ARBA00022670"/>
    </source>
</evidence>
<evidence type="ECO:0000259" key="8">
    <source>
        <dbReference type="PROSITE" id="PS50235"/>
    </source>
</evidence>
<evidence type="ECO:0000256" key="1">
    <source>
        <dbReference type="ARBA" id="ARBA00000707"/>
    </source>
</evidence>
<dbReference type="GO" id="GO:0004843">
    <property type="term" value="F:cysteine-type deubiquitinase activity"/>
    <property type="evidence" value="ECO:0007669"/>
    <property type="project" value="UniProtKB-EC"/>
</dbReference>
<keyword evidence="7" id="KW-0788">Thiol protease</keyword>
<dbReference type="PANTHER" id="PTHR43982:SF1">
    <property type="entry name" value="UBIQUITIN CARBOXYL-TERMINAL HYDROLASE 14"/>
    <property type="match status" value="1"/>
</dbReference>
<evidence type="ECO:0000313" key="9">
    <source>
        <dbReference type="EMBL" id="GJM94067.1"/>
    </source>
</evidence>
<evidence type="ECO:0000256" key="2">
    <source>
        <dbReference type="ARBA" id="ARBA00009085"/>
    </source>
</evidence>
<reference evidence="9" key="2">
    <citation type="submission" date="2021-12" db="EMBL/GenBank/DDBJ databases">
        <title>Resequencing data analysis of finger millet.</title>
        <authorList>
            <person name="Hatakeyama M."/>
            <person name="Aluri S."/>
            <person name="Balachadran M.T."/>
            <person name="Sivarajan S.R."/>
            <person name="Poveda L."/>
            <person name="Shimizu-Inatsugi R."/>
            <person name="Schlapbach R."/>
            <person name="Sreeman S.M."/>
            <person name="Shimizu K.K."/>
        </authorList>
    </citation>
    <scope>NUCLEOTIDE SEQUENCE</scope>
</reference>
<dbReference type="PROSITE" id="PS00973">
    <property type="entry name" value="USP_2"/>
    <property type="match status" value="1"/>
</dbReference>
<proteinExistence type="inferred from homology"/>
<keyword evidence="4" id="KW-0645">Protease</keyword>
<reference evidence="9" key="1">
    <citation type="journal article" date="2018" name="DNA Res.">
        <title>Multiple hybrid de novo genome assembly of finger millet, an orphan allotetraploid crop.</title>
        <authorList>
            <person name="Hatakeyama M."/>
            <person name="Aluri S."/>
            <person name="Balachadran M.T."/>
            <person name="Sivarajan S.R."/>
            <person name="Patrignani A."/>
            <person name="Gruter S."/>
            <person name="Poveda L."/>
            <person name="Shimizu-Inatsugi R."/>
            <person name="Baeten J."/>
            <person name="Francoijs K.J."/>
            <person name="Nataraja K.N."/>
            <person name="Reddy Y.A.N."/>
            <person name="Phadnis S."/>
            <person name="Ravikumar R.L."/>
            <person name="Schlapbach R."/>
            <person name="Sreeman S.M."/>
            <person name="Shimizu K.K."/>
        </authorList>
    </citation>
    <scope>NUCLEOTIDE SEQUENCE</scope>
</reference>
<protein>
    <recommendedName>
        <fullName evidence="3">ubiquitinyl hydrolase 1</fullName>
        <ecNumber evidence="3">3.4.19.12</ecNumber>
    </recommendedName>
</protein>
<dbReference type="PROSITE" id="PS50235">
    <property type="entry name" value="USP_3"/>
    <property type="match status" value="1"/>
</dbReference>
<keyword evidence="10" id="KW-1185">Reference proteome</keyword>
<name>A0AAV5C7J4_ELECO</name>
<dbReference type="EC" id="3.4.19.12" evidence="3"/>
<comment type="similarity">
    <text evidence="2">Belongs to the peptidase C19 family.</text>
</comment>
<dbReference type="Pfam" id="PF00443">
    <property type="entry name" value="UCH"/>
    <property type="match status" value="2"/>
</dbReference>
<dbReference type="EMBL" id="BQKI01000004">
    <property type="protein sequence ID" value="GJM94067.1"/>
    <property type="molecule type" value="Genomic_DNA"/>
</dbReference>
<keyword evidence="6" id="KW-0378">Hydrolase</keyword>
<dbReference type="InterPro" id="IPR038765">
    <property type="entry name" value="Papain-like_cys_pep_sf"/>
</dbReference>
<dbReference type="Proteomes" id="UP001054889">
    <property type="component" value="Unassembled WGS sequence"/>
</dbReference>
<dbReference type="CDD" id="cd02257">
    <property type="entry name" value="Peptidase_C19"/>
    <property type="match status" value="1"/>
</dbReference>
<evidence type="ECO:0000256" key="6">
    <source>
        <dbReference type="ARBA" id="ARBA00022801"/>
    </source>
</evidence>
<feature type="domain" description="USP" evidence="8">
    <location>
        <begin position="133"/>
        <end position="320"/>
    </location>
</feature>
<dbReference type="GO" id="GO:0061136">
    <property type="term" value="P:regulation of proteasomal protein catabolic process"/>
    <property type="evidence" value="ECO:0007669"/>
    <property type="project" value="TreeGrafter"/>
</dbReference>
<gene>
    <name evidence="9" type="primary">ga10680</name>
    <name evidence="9" type="ORF">PR202_ga10680</name>
</gene>